<proteinExistence type="predicted"/>
<evidence type="ECO:0000313" key="2">
    <source>
        <dbReference type="EMBL" id="PHI31550.1"/>
    </source>
</evidence>
<evidence type="ECO:0000313" key="3">
    <source>
        <dbReference type="EMBL" id="VFS52036.1"/>
    </source>
</evidence>
<accession>A0A2C6C5C9</accession>
<reference evidence="3 5" key="3">
    <citation type="submission" date="2019-03" db="EMBL/GenBank/DDBJ databases">
        <authorList>
            <consortium name="Pathogen Informatics"/>
        </authorList>
    </citation>
    <scope>NUCLEOTIDE SEQUENCE [LARGE SCALE GENOMIC DNA]</scope>
    <source>
        <strain evidence="3 5">NCTC12282</strain>
    </source>
</reference>
<dbReference type="Proteomes" id="UP000224974">
    <property type="component" value="Unassembled WGS sequence"/>
</dbReference>
<dbReference type="EMBL" id="PDDX01000001">
    <property type="protein sequence ID" value="PHI31550.1"/>
    <property type="molecule type" value="Genomic_DNA"/>
</dbReference>
<reference evidence="2" key="2">
    <citation type="submission" date="2017-09" db="EMBL/GenBank/DDBJ databases">
        <title>FDA dAtabase for Regulatory Grade micrObial Sequences (FDA-ARGOS): Supporting development and validation of Infectious Disease Dx tests.</title>
        <authorList>
            <person name="Minogue T."/>
            <person name="Wolcott M."/>
            <person name="Wasieloski L."/>
            <person name="Aguilar W."/>
            <person name="Moore D."/>
            <person name="Tallon L.J."/>
            <person name="Sadzewicz L."/>
            <person name="Ott S."/>
            <person name="Zhao X."/>
            <person name="Nagaraj S."/>
            <person name="Vavikolanu K."/>
            <person name="Aluvathingal J."/>
            <person name="Nadendla S."/>
            <person name="Sichtig H."/>
        </authorList>
    </citation>
    <scope>NUCLEOTIDE SEQUENCE</scope>
    <source>
        <strain evidence="2">FDAARGOS_387</strain>
    </source>
</reference>
<evidence type="ECO:0000313" key="5">
    <source>
        <dbReference type="Proteomes" id="UP000373449"/>
    </source>
</evidence>
<dbReference type="AlphaFoldDB" id="A0A2C6C5C9"/>
<reference evidence="4" key="1">
    <citation type="submission" date="2017-09" db="EMBL/GenBank/DDBJ databases">
        <title>FDA dAtabase for Regulatory Grade micrObial Sequences (FDA-ARGOS): Supporting development and validation of Infectious Disease Dx tests.</title>
        <authorList>
            <person name="Minogue T."/>
            <person name="Wolcott M."/>
            <person name="Wasieloski L."/>
            <person name="Aguilar W."/>
            <person name="Moore D."/>
            <person name="Tallon L."/>
            <person name="Sadzewicz L."/>
            <person name="Ott S."/>
            <person name="Zhao X."/>
            <person name="Nagaraj S."/>
            <person name="Vavikolanu K."/>
            <person name="Aluvathingal J."/>
            <person name="Nadendla S."/>
            <person name="Sichtig H."/>
        </authorList>
    </citation>
    <scope>NUCLEOTIDE SEQUENCE [LARGE SCALE GENOMIC DNA]</scope>
    <source>
        <strain evidence="4">FDAARGOS_387</strain>
    </source>
</reference>
<evidence type="ECO:0000256" key="1">
    <source>
        <dbReference type="SAM" id="MobiDB-lite"/>
    </source>
</evidence>
<organism evidence="2 4">
    <name type="scientific">Budvicia aquatica</name>
    <dbReference type="NCBI Taxonomy" id="82979"/>
    <lineage>
        <taxon>Bacteria</taxon>
        <taxon>Pseudomonadati</taxon>
        <taxon>Pseudomonadota</taxon>
        <taxon>Gammaproteobacteria</taxon>
        <taxon>Enterobacterales</taxon>
        <taxon>Budviciaceae</taxon>
        <taxon>Budvicia</taxon>
    </lineage>
</organism>
<evidence type="ECO:0000313" key="4">
    <source>
        <dbReference type="Proteomes" id="UP000224974"/>
    </source>
</evidence>
<feature type="region of interest" description="Disordered" evidence="1">
    <location>
        <begin position="73"/>
        <end position="94"/>
    </location>
</feature>
<feature type="region of interest" description="Disordered" evidence="1">
    <location>
        <begin position="1"/>
        <end position="27"/>
    </location>
</feature>
<keyword evidence="4" id="KW-1185">Reference proteome</keyword>
<dbReference type="Proteomes" id="UP000373449">
    <property type="component" value="Unassembled WGS sequence"/>
</dbReference>
<name>A0A2C6C5C9_9GAMM</name>
<dbReference type="EMBL" id="CAADJA010000002">
    <property type="protein sequence ID" value="VFS52036.1"/>
    <property type="molecule type" value="Genomic_DNA"/>
</dbReference>
<dbReference type="OrthoDB" id="6053567at2"/>
<sequence>MNGTKTHVSGVDFSSRGKRQSVGVGVGGTNEWQNGRYAVYGNVNLISATHNVSDNYSIGGTVGGVWVGKHDENSGNGITLATDEKPFRPTVFRR</sequence>
<gene>
    <name evidence="2" type="ORF">CRN84_20525</name>
    <name evidence="3" type="ORF">NCTC12282_05630</name>
</gene>
<protein>
    <submittedName>
        <fullName evidence="2">Uncharacterized protein</fullName>
    </submittedName>
</protein>